<keyword evidence="1" id="KW-1133">Transmembrane helix</keyword>
<evidence type="ECO:0000313" key="2">
    <source>
        <dbReference type="EMBL" id="BDT61854.1"/>
    </source>
</evidence>
<dbReference type="EMBL" id="LC738870">
    <property type="protein sequence ID" value="BDT61854.1"/>
    <property type="molecule type" value="Genomic_DNA"/>
</dbReference>
<accession>A0A9C7BUV6</accession>
<reference evidence="2" key="1">
    <citation type="submission" date="2022-10" db="EMBL/GenBank/DDBJ databases">
        <title>Genome sequences of endogenous nimaviruses in decapod crustaceans.</title>
        <authorList>
            <person name="Kawato S."/>
            <person name="Nozaki R."/>
            <person name="Kondo H."/>
            <person name="Hirono I."/>
        </authorList>
    </citation>
    <scope>NUCLEOTIDE SEQUENCE</scope>
    <source>
        <strain evidence="2">Mikawa2016</strain>
    </source>
</reference>
<feature type="transmembrane region" description="Helical" evidence="1">
    <location>
        <begin position="96"/>
        <end position="112"/>
    </location>
</feature>
<sequence>MRIAPFPAHGIHYCVRSAYSAYIYIQIMYPTRQSVHHSGLFRIFFFRIFLLISHFRSSFSMLFQTTQDVSSISIQSLSFMLADRLIFQRRRIIPRSLYIFILLISMRFQYYFDSHLGIYYGVNETPNIVGQHHITVSFPC</sequence>
<protein>
    <submittedName>
        <fullName evidence="2">Uncharacterized protein</fullName>
    </submittedName>
</protein>
<organism evidence="2">
    <name type="scientific">Penaeus monodon majanivirus A</name>
    <dbReference type="NCBI Taxonomy" id="2984271"/>
    <lineage>
        <taxon>Viruses</taxon>
        <taxon>Viruses incertae sedis</taxon>
        <taxon>Naldaviricetes</taxon>
        <taxon>Nimaviridae</taxon>
    </lineage>
</organism>
<proteinExistence type="predicted"/>
<keyword evidence="1" id="KW-0812">Transmembrane</keyword>
<keyword evidence="1" id="KW-0472">Membrane</keyword>
<name>A0A9C7BUV6_9VIRU</name>
<evidence type="ECO:0000256" key="1">
    <source>
        <dbReference type="SAM" id="Phobius"/>
    </source>
</evidence>